<dbReference type="AlphaFoldDB" id="M1MNG3"/>
<accession>M1MNG3</accession>
<proteinExistence type="predicted"/>
<dbReference type="KEGG" id="csr:Cspa_c57040"/>
<reference evidence="1 2" key="1">
    <citation type="submission" date="2013-02" db="EMBL/GenBank/DDBJ databases">
        <title>Genome sequence of Clostridium saccharoperbutylacetonicum N1-4(HMT).</title>
        <authorList>
            <person name="Poehlein A."/>
            <person name="Daniel R."/>
        </authorList>
    </citation>
    <scope>NUCLEOTIDE SEQUENCE [LARGE SCALE GENOMIC DNA]</scope>
    <source>
        <strain evidence="2">N1-4(HMT)</strain>
    </source>
</reference>
<gene>
    <name evidence="1" type="ORF">Cspa_c57040</name>
</gene>
<dbReference type="PATRIC" id="fig|931276.5.peg.5750"/>
<evidence type="ECO:0000313" key="2">
    <source>
        <dbReference type="Proteomes" id="UP000011728"/>
    </source>
</evidence>
<protein>
    <submittedName>
        <fullName evidence="1">Uncharacterized protein</fullName>
    </submittedName>
</protein>
<dbReference type="RefSeq" id="WP_015395736.1">
    <property type="nucleotide sequence ID" value="NC_020291.1"/>
</dbReference>
<organism evidence="1 2">
    <name type="scientific">Clostridium saccharoperbutylacetonicum N1-4(HMT)</name>
    <dbReference type="NCBI Taxonomy" id="931276"/>
    <lineage>
        <taxon>Bacteria</taxon>
        <taxon>Bacillati</taxon>
        <taxon>Bacillota</taxon>
        <taxon>Clostridia</taxon>
        <taxon>Eubacteriales</taxon>
        <taxon>Clostridiaceae</taxon>
        <taxon>Clostridium</taxon>
    </lineage>
</organism>
<sequence>MTALEYMNDENFRIYKKKLRFKNSSSYQNYYLVVKEHRIIDILWEKEAGAIPEVNLSYDNIELIVYKVVEKIDNRYFSFWNKDRIEYIINQEIQSNINYGMFFCKSIEQARNENFSDRTEICELKAKVKIDNLIGGNLRNLQFSKCIPIEIRE</sequence>
<dbReference type="HOGENOM" id="CLU_1710079_0_0_9"/>
<evidence type="ECO:0000313" key="1">
    <source>
        <dbReference type="EMBL" id="AGF59429.1"/>
    </source>
</evidence>
<name>M1MNG3_9CLOT</name>
<dbReference type="EMBL" id="CP004121">
    <property type="protein sequence ID" value="AGF59429.1"/>
    <property type="molecule type" value="Genomic_DNA"/>
</dbReference>
<keyword evidence="2" id="KW-1185">Reference proteome</keyword>
<dbReference type="Proteomes" id="UP000011728">
    <property type="component" value="Chromosome"/>
</dbReference>